<reference evidence="1 2" key="1">
    <citation type="submission" date="2018-11" db="EMBL/GenBank/DDBJ databases">
        <title>Phylogenetic determinants of toxin gene distribution in genomes of Brevibacillus laterosporus.</title>
        <authorList>
            <person name="Glare T.R."/>
            <person name="Durrant A."/>
            <person name="Berry C."/>
            <person name="Palma L."/>
            <person name="Ormskirk M."/>
            <person name="Cox M.O."/>
        </authorList>
    </citation>
    <scope>NUCLEOTIDE SEQUENCE [LARGE SCALE GENOMIC DNA]</scope>
    <source>
        <strain evidence="1 2">1821L</strain>
    </source>
</reference>
<dbReference type="Proteomes" id="UP000319432">
    <property type="component" value="Chromosome"/>
</dbReference>
<accession>A0A518V9G1</accession>
<dbReference type="EMBL" id="CP033464">
    <property type="protein sequence ID" value="QDX93636.1"/>
    <property type="molecule type" value="Genomic_DNA"/>
</dbReference>
<gene>
    <name evidence="1" type="ORF">EEL30_15825</name>
</gene>
<sequence length="148" mass="16534">MSVVTELESVGSFVSAVVPKVALKYDVPKQPTKDTLVVRVQSSSPESETRYHYRIDRDYQIVVYGVDSASALTKMGDIERVLNDKTMLIPVKGSTRYIRIGAFSFSMTFATEGGLSACIAVLSTEVREARTQEQYDKIMHVYGRIEAR</sequence>
<evidence type="ECO:0000313" key="2">
    <source>
        <dbReference type="Proteomes" id="UP000319432"/>
    </source>
</evidence>
<dbReference type="OrthoDB" id="2904691at2"/>
<proteinExistence type="predicted"/>
<organism evidence="1 2">
    <name type="scientific">Brevibacillus laterosporus</name>
    <name type="common">Bacillus laterosporus</name>
    <dbReference type="NCBI Taxonomy" id="1465"/>
    <lineage>
        <taxon>Bacteria</taxon>
        <taxon>Bacillati</taxon>
        <taxon>Bacillota</taxon>
        <taxon>Bacilli</taxon>
        <taxon>Bacillales</taxon>
        <taxon>Paenibacillaceae</taxon>
        <taxon>Brevibacillus</taxon>
    </lineage>
</organism>
<dbReference type="AlphaFoldDB" id="A0A518V9G1"/>
<protein>
    <submittedName>
        <fullName evidence="1">Uncharacterized protein</fullName>
    </submittedName>
</protein>
<evidence type="ECO:0000313" key="1">
    <source>
        <dbReference type="EMBL" id="QDX93636.1"/>
    </source>
</evidence>
<keyword evidence="2" id="KW-1185">Reference proteome</keyword>
<name>A0A518V9G1_BRELA</name>